<proteinExistence type="predicted"/>
<name>A0AAV4AQU3_9GAST</name>
<comment type="caution">
    <text evidence="1">The sequence shown here is derived from an EMBL/GenBank/DDBJ whole genome shotgun (WGS) entry which is preliminary data.</text>
</comment>
<protein>
    <submittedName>
        <fullName evidence="1">Uncharacterized protein</fullName>
    </submittedName>
</protein>
<sequence length="86" mass="10035">MTMKLPFTKVSMAVDAKWQSSTKGVNGTGRRVRQRRLVLFFCGQPREMIVWRCLETLPSDNCRAFRSEVCQQKLKTWKTPQPGWTN</sequence>
<dbReference type="EMBL" id="BLXT01004061">
    <property type="protein sequence ID" value="GFO09302.1"/>
    <property type="molecule type" value="Genomic_DNA"/>
</dbReference>
<accession>A0AAV4AQU3</accession>
<keyword evidence="2" id="KW-1185">Reference proteome</keyword>
<organism evidence="1 2">
    <name type="scientific">Plakobranchus ocellatus</name>
    <dbReference type="NCBI Taxonomy" id="259542"/>
    <lineage>
        <taxon>Eukaryota</taxon>
        <taxon>Metazoa</taxon>
        <taxon>Spiralia</taxon>
        <taxon>Lophotrochozoa</taxon>
        <taxon>Mollusca</taxon>
        <taxon>Gastropoda</taxon>
        <taxon>Heterobranchia</taxon>
        <taxon>Euthyneura</taxon>
        <taxon>Panpulmonata</taxon>
        <taxon>Sacoglossa</taxon>
        <taxon>Placobranchoidea</taxon>
        <taxon>Plakobranchidae</taxon>
        <taxon>Plakobranchus</taxon>
    </lineage>
</organism>
<evidence type="ECO:0000313" key="1">
    <source>
        <dbReference type="EMBL" id="GFO09302.1"/>
    </source>
</evidence>
<reference evidence="1 2" key="1">
    <citation type="journal article" date="2021" name="Elife">
        <title>Chloroplast acquisition without the gene transfer in kleptoplastic sea slugs, Plakobranchus ocellatus.</title>
        <authorList>
            <person name="Maeda T."/>
            <person name="Takahashi S."/>
            <person name="Yoshida T."/>
            <person name="Shimamura S."/>
            <person name="Takaki Y."/>
            <person name="Nagai Y."/>
            <person name="Toyoda A."/>
            <person name="Suzuki Y."/>
            <person name="Arimoto A."/>
            <person name="Ishii H."/>
            <person name="Satoh N."/>
            <person name="Nishiyama T."/>
            <person name="Hasebe M."/>
            <person name="Maruyama T."/>
            <person name="Minagawa J."/>
            <person name="Obokata J."/>
            <person name="Shigenobu S."/>
        </authorList>
    </citation>
    <scope>NUCLEOTIDE SEQUENCE [LARGE SCALE GENOMIC DNA]</scope>
</reference>
<dbReference type="AlphaFoldDB" id="A0AAV4AQU3"/>
<dbReference type="Proteomes" id="UP000735302">
    <property type="component" value="Unassembled WGS sequence"/>
</dbReference>
<gene>
    <name evidence="1" type="ORF">PoB_003580700</name>
</gene>
<evidence type="ECO:0000313" key="2">
    <source>
        <dbReference type="Proteomes" id="UP000735302"/>
    </source>
</evidence>